<feature type="transmembrane region" description="Helical" evidence="7">
    <location>
        <begin position="233"/>
        <end position="251"/>
    </location>
</feature>
<evidence type="ECO:0000256" key="2">
    <source>
        <dbReference type="ARBA" id="ARBA00022692"/>
    </source>
</evidence>
<name>A0A9W6NM03_9ACTN</name>
<feature type="transmembrane region" description="Helical" evidence="7">
    <location>
        <begin position="488"/>
        <end position="508"/>
    </location>
</feature>
<dbReference type="Gene3D" id="3.40.710.10">
    <property type="entry name" value="DD-peptidase/beta-lactamase superfamily"/>
    <property type="match status" value="1"/>
</dbReference>
<dbReference type="GO" id="GO:0008360">
    <property type="term" value="P:regulation of cell shape"/>
    <property type="evidence" value="ECO:0007669"/>
    <property type="project" value="UniProtKB-KW"/>
</dbReference>
<dbReference type="InterPro" id="IPR001182">
    <property type="entry name" value="FtsW/RodA"/>
</dbReference>
<evidence type="ECO:0000256" key="7">
    <source>
        <dbReference type="SAM" id="Phobius"/>
    </source>
</evidence>
<dbReference type="GO" id="GO:0015648">
    <property type="term" value="F:lipid-linked peptidoglycan transporter activity"/>
    <property type="evidence" value="ECO:0007669"/>
    <property type="project" value="TreeGrafter"/>
</dbReference>
<feature type="compositionally biased region" description="Low complexity" evidence="6">
    <location>
        <begin position="404"/>
        <end position="426"/>
    </location>
</feature>
<keyword evidence="3" id="KW-0133">Cell shape</keyword>
<dbReference type="GO" id="GO:0008658">
    <property type="term" value="F:penicillin binding"/>
    <property type="evidence" value="ECO:0007669"/>
    <property type="project" value="InterPro"/>
</dbReference>
<feature type="transmembrane region" description="Helical" evidence="7">
    <location>
        <begin position="618"/>
        <end position="643"/>
    </location>
</feature>
<keyword evidence="2 7" id="KW-0812">Transmembrane</keyword>
<reference evidence="9" key="1">
    <citation type="journal article" date="2014" name="Int. J. Syst. Evol. Microbiol.">
        <title>Complete genome sequence of Corynebacterium casei LMG S-19264T (=DSM 44701T), isolated from a smear-ripened cheese.</title>
        <authorList>
            <consortium name="US DOE Joint Genome Institute (JGI-PGF)"/>
            <person name="Walter F."/>
            <person name="Albersmeier A."/>
            <person name="Kalinowski J."/>
            <person name="Ruckert C."/>
        </authorList>
    </citation>
    <scope>NUCLEOTIDE SEQUENCE</scope>
    <source>
        <strain evidence="9">VKM Ac-1321</strain>
    </source>
</reference>
<dbReference type="Proteomes" id="UP001143480">
    <property type="component" value="Unassembled WGS sequence"/>
</dbReference>
<dbReference type="PANTHER" id="PTHR30474">
    <property type="entry name" value="CELL CYCLE PROTEIN"/>
    <property type="match status" value="1"/>
</dbReference>
<evidence type="ECO:0000256" key="4">
    <source>
        <dbReference type="ARBA" id="ARBA00022989"/>
    </source>
</evidence>
<dbReference type="Pfam" id="PF00905">
    <property type="entry name" value="Transpeptidase"/>
    <property type="match status" value="1"/>
</dbReference>
<protein>
    <recommendedName>
        <fullName evidence="8">Penicillin-binding protein transpeptidase domain-containing protein</fullName>
    </recommendedName>
</protein>
<dbReference type="InterPro" id="IPR001460">
    <property type="entry name" value="PCN-bd_Tpept"/>
</dbReference>
<feature type="transmembrane region" description="Helical" evidence="7">
    <location>
        <begin position="263"/>
        <end position="280"/>
    </location>
</feature>
<feature type="transmembrane region" description="Helical" evidence="7">
    <location>
        <begin position="146"/>
        <end position="167"/>
    </location>
</feature>
<feature type="transmembrane region" description="Helical" evidence="7">
    <location>
        <begin position="65"/>
        <end position="88"/>
    </location>
</feature>
<gene>
    <name evidence="9" type="ORF">GCM10017581_034480</name>
</gene>
<evidence type="ECO:0000256" key="3">
    <source>
        <dbReference type="ARBA" id="ARBA00022960"/>
    </source>
</evidence>
<dbReference type="GO" id="GO:0005886">
    <property type="term" value="C:plasma membrane"/>
    <property type="evidence" value="ECO:0007669"/>
    <property type="project" value="TreeGrafter"/>
</dbReference>
<feature type="transmembrane region" description="Helical" evidence="7">
    <location>
        <begin position="286"/>
        <end position="302"/>
    </location>
</feature>
<dbReference type="AlphaFoldDB" id="A0A9W6NM03"/>
<dbReference type="InterPro" id="IPR012338">
    <property type="entry name" value="Beta-lactam/transpept-like"/>
</dbReference>
<sequence length="1206" mass="123885">MIDVVPTVLVWAGLFWAAAFAGLLVFRGDSSAPWRLTGLVAPVAAYVGPIALIATGFVLAGIDAYTWWVVGVSAGVAALCHLANVRFVAGPFRADERPPVAAALAVIVTAGALLELGSMLAIRLVIRPDPQDTLLSGLHQGPVMEALRALGVPLLGVVGLVFVARFLRPRVRLATWLTDESRLGAATWPHQRGLIKPARLPWVAAGGLFVLFALPALGSGDRLTVAGVATPEFGKLLLLLALTILATFDSYEVAAPTAVGRRWVRYPALLFLVAALASGLRHDFGTAVSLLAATIGIAWSTARFGMDRLPDTTGGGALATQRRGLGRTLKLFGPFSLFVGMLLIVVGFVGAFQTDYVGERGKVWQDPWAYRWDSGCVLVDPTLAAPIGPAVQATAIAVRGSGATSPAAGPSAAPGPTASPSGPAAPEGWSRCQRAKGADDESRRSQLARALSAVADGGLWGRGLQDRSSSVIPAGSTDFVLVVIWHKLGAVAVLATALLTVLLGVALPMAARMPGDRAGEGRGPTAAELFAAGLGTMIVGQFLFVLAATVNVIPHSGVPAPLLSRGGQANLVLLIGLVVVLSSAAAARRDAAGGASAWGTARGPVGPPGRYRGRPPSWLGALLSLMVTVAILTATTLLPYWAWMPVDGGGPRAYGEGRPACSARSDRRDGQTGARPRPADCSTDRLAYRRTVIEVRFGDRRGLRQMRPAGTWRVVGDTALGGLTGDDLAGLLRVGGGPDGTLERAYADIVYGSTGIRLSDRLGPHHADDDTDPADGGLELTIDPALQHELGVTLRAERPAGAADPLPAGAVVLDVATGHVLAGVSAPPPPPPGERDGDQDRKTVADFQDAVPKYGPIGQDGSLDGKKADPACAQRPAEDPCWRWSIRPDAQLLSPQGEAVLRRYVGGDPALTLPDPSVDRAFGHGYSLGATVLLIVAGAYLAQPGHTATQRLATPATMTAGSVPVHNPPTCHPDPDGKLALGKALAGGCATTFVTIAKSMVWTQIVDQARRFGLTASNCREAHAVLTDLNTSTAGTCVPGDAADVDVAIAEALAGRTDFAGTPLGVAAMLAAVGADGIRVQPTLVASTTSPVTGATLGAPAAQRNAALDGRVAQQLGGALQQAAVDGSAAGARAAAGRDVWALGATVAVKAPAAGQFATQTVWLAGYVETARYGRVAVAVAVECRDPAAGAERARTVLSTVIRIGG</sequence>
<feature type="transmembrane region" description="Helical" evidence="7">
    <location>
        <begin position="38"/>
        <end position="59"/>
    </location>
</feature>
<dbReference type="SUPFAM" id="SSF56601">
    <property type="entry name" value="beta-lactamase/transpeptidase-like"/>
    <property type="match status" value="1"/>
</dbReference>
<feature type="transmembrane region" description="Helical" evidence="7">
    <location>
        <begin position="331"/>
        <end position="352"/>
    </location>
</feature>
<dbReference type="GO" id="GO:0032153">
    <property type="term" value="C:cell division site"/>
    <property type="evidence" value="ECO:0007669"/>
    <property type="project" value="TreeGrafter"/>
</dbReference>
<evidence type="ECO:0000313" key="10">
    <source>
        <dbReference type="Proteomes" id="UP001143480"/>
    </source>
</evidence>
<evidence type="ECO:0000256" key="1">
    <source>
        <dbReference type="ARBA" id="ARBA00004141"/>
    </source>
</evidence>
<evidence type="ECO:0000256" key="6">
    <source>
        <dbReference type="SAM" id="MobiDB-lite"/>
    </source>
</evidence>
<feature type="transmembrane region" description="Helical" evidence="7">
    <location>
        <begin position="569"/>
        <end position="587"/>
    </location>
</feature>
<feature type="domain" description="Penicillin-binding protein transpeptidase" evidence="8">
    <location>
        <begin position="974"/>
        <end position="1194"/>
    </location>
</feature>
<feature type="transmembrane region" description="Helical" evidence="7">
    <location>
        <begin position="200"/>
        <end position="218"/>
    </location>
</feature>
<accession>A0A9W6NM03</accession>
<dbReference type="RefSeq" id="WP_261963547.1">
    <property type="nucleotide sequence ID" value="NZ_BAAAXA010000003.1"/>
</dbReference>
<evidence type="ECO:0000313" key="9">
    <source>
        <dbReference type="EMBL" id="GLL01706.1"/>
    </source>
</evidence>
<proteinExistence type="predicted"/>
<evidence type="ECO:0000259" key="8">
    <source>
        <dbReference type="Pfam" id="PF00905"/>
    </source>
</evidence>
<dbReference type="EMBL" id="BSFP01000018">
    <property type="protein sequence ID" value="GLL01706.1"/>
    <property type="molecule type" value="Genomic_DNA"/>
</dbReference>
<feature type="region of interest" description="Disordered" evidence="6">
    <location>
        <begin position="851"/>
        <end position="874"/>
    </location>
</feature>
<feature type="transmembrane region" description="Helical" evidence="7">
    <location>
        <begin position="100"/>
        <end position="126"/>
    </location>
</feature>
<comment type="subcellular location">
    <subcellularLocation>
        <location evidence="1">Membrane</location>
        <topology evidence="1">Multi-pass membrane protein</topology>
    </subcellularLocation>
</comment>
<feature type="transmembrane region" description="Helical" evidence="7">
    <location>
        <begin position="529"/>
        <end position="549"/>
    </location>
</feature>
<reference evidence="9" key="2">
    <citation type="submission" date="2023-01" db="EMBL/GenBank/DDBJ databases">
        <authorList>
            <person name="Sun Q."/>
            <person name="Evtushenko L."/>
        </authorList>
    </citation>
    <scope>NUCLEOTIDE SEQUENCE</scope>
    <source>
        <strain evidence="9">VKM Ac-1321</strain>
    </source>
</reference>
<keyword evidence="4 7" id="KW-1133">Transmembrane helix</keyword>
<feature type="transmembrane region" description="Helical" evidence="7">
    <location>
        <begin position="6"/>
        <end position="26"/>
    </location>
</feature>
<organism evidence="9 10">
    <name type="scientific">Dactylosporangium matsuzakiense</name>
    <dbReference type="NCBI Taxonomy" id="53360"/>
    <lineage>
        <taxon>Bacteria</taxon>
        <taxon>Bacillati</taxon>
        <taxon>Actinomycetota</taxon>
        <taxon>Actinomycetes</taxon>
        <taxon>Micromonosporales</taxon>
        <taxon>Micromonosporaceae</taxon>
        <taxon>Dactylosporangium</taxon>
    </lineage>
</organism>
<dbReference type="Pfam" id="PF01098">
    <property type="entry name" value="FTSW_RODA_SPOVE"/>
    <property type="match status" value="1"/>
</dbReference>
<evidence type="ECO:0000256" key="5">
    <source>
        <dbReference type="ARBA" id="ARBA00023136"/>
    </source>
</evidence>
<feature type="region of interest" description="Disordered" evidence="6">
    <location>
        <begin position="404"/>
        <end position="439"/>
    </location>
</feature>
<comment type="caution">
    <text evidence="9">The sequence shown here is derived from an EMBL/GenBank/DDBJ whole genome shotgun (WGS) entry which is preliminary data.</text>
</comment>
<keyword evidence="10" id="KW-1185">Reference proteome</keyword>
<dbReference type="GO" id="GO:0051301">
    <property type="term" value="P:cell division"/>
    <property type="evidence" value="ECO:0007669"/>
    <property type="project" value="InterPro"/>
</dbReference>
<feature type="region of interest" description="Disordered" evidence="6">
    <location>
        <begin position="655"/>
        <end position="681"/>
    </location>
</feature>
<keyword evidence="5 7" id="KW-0472">Membrane</keyword>